<proteinExistence type="predicted"/>
<dbReference type="EMBL" id="CAJJDP010000156">
    <property type="protein sequence ID" value="CAD8211591.1"/>
    <property type="molecule type" value="Genomic_DNA"/>
</dbReference>
<feature type="transmembrane region" description="Helical" evidence="1">
    <location>
        <begin position="129"/>
        <end position="146"/>
    </location>
</feature>
<evidence type="ECO:0000313" key="2">
    <source>
        <dbReference type="EMBL" id="CAD8211591.1"/>
    </source>
</evidence>
<keyword evidence="1" id="KW-0472">Membrane</keyword>
<evidence type="ECO:0000313" key="3">
    <source>
        <dbReference type="Proteomes" id="UP000683925"/>
    </source>
</evidence>
<comment type="caution">
    <text evidence="2">The sequence shown here is derived from an EMBL/GenBank/DDBJ whole genome shotgun (WGS) entry which is preliminary data.</text>
</comment>
<evidence type="ECO:0008006" key="4">
    <source>
        <dbReference type="Google" id="ProtNLM"/>
    </source>
</evidence>
<gene>
    <name evidence="2" type="ORF">POCTA_138.1.T1540151</name>
</gene>
<keyword evidence="3" id="KW-1185">Reference proteome</keyword>
<sequence>MAINQLERLEGFITITNQQHNGQVDCFMLNNRRLTDIRGILVGRFKRMSWFFCIPQINIPTLQDRQDLKYILEDIISFILYGLIYSIQKYQQKYLMQLCNSIFQFHFEFHNNQPQLLDIKFISFNDQQFFGYLYTCILMIFWYLNYRTEQELLSKYKQQSQRCKILRHKCHIYLIREFDNGTFKIVSTLNFQNEVTCGTMTNNGQYLVFQDNKSAKYLSYELLYQ</sequence>
<dbReference type="AlphaFoldDB" id="A0A8S1YDA2"/>
<accession>A0A8S1YDA2</accession>
<reference evidence="2" key="1">
    <citation type="submission" date="2021-01" db="EMBL/GenBank/DDBJ databases">
        <authorList>
            <consortium name="Genoscope - CEA"/>
            <person name="William W."/>
        </authorList>
    </citation>
    <scope>NUCLEOTIDE SEQUENCE</scope>
</reference>
<organism evidence="2 3">
    <name type="scientific">Paramecium octaurelia</name>
    <dbReference type="NCBI Taxonomy" id="43137"/>
    <lineage>
        <taxon>Eukaryota</taxon>
        <taxon>Sar</taxon>
        <taxon>Alveolata</taxon>
        <taxon>Ciliophora</taxon>
        <taxon>Intramacronucleata</taxon>
        <taxon>Oligohymenophorea</taxon>
        <taxon>Peniculida</taxon>
        <taxon>Parameciidae</taxon>
        <taxon>Paramecium</taxon>
    </lineage>
</organism>
<keyword evidence="1" id="KW-1133">Transmembrane helix</keyword>
<keyword evidence="1" id="KW-0812">Transmembrane</keyword>
<dbReference type="Proteomes" id="UP000683925">
    <property type="component" value="Unassembled WGS sequence"/>
</dbReference>
<name>A0A8S1YDA2_PAROT</name>
<evidence type="ECO:0000256" key="1">
    <source>
        <dbReference type="SAM" id="Phobius"/>
    </source>
</evidence>
<protein>
    <recommendedName>
        <fullName evidence="4">Transmembrane protein</fullName>
    </recommendedName>
</protein>